<proteinExistence type="inferred from homology"/>
<dbReference type="Pfam" id="PF05362">
    <property type="entry name" value="Lon_C"/>
    <property type="match status" value="1"/>
</dbReference>
<accession>A0A4P9UUI2</accession>
<dbReference type="PRINTS" id="PR00830">
    <property type="entry name" value="ENDOLAPTASE"/>
</dbReference>
<dbReference type="SUPFAM" id="SSF54211">
    <property type="entry name" value="Ribosomal protein S5 domain 2-like"/>
    <property type="match status" value="1"/>
</dbReference>
<gene>
    <name evidence="4" type="ORF">EQU24_20465</name>
</gene>
<dbReference type="EC" id="3.4.21.53" evidence="2"/>
<evidence type="ECO:0000259" key="3">
    <source>
        <dbReference type="PROSITE" id="PS51786"/>
    </source>
</evidence>
<dbReference type="GO" id="GO:0006508">
    <property type="term" value="P:proteolysis"/>
    <property type="evidence" value="ECO:0007669"/>
    <property type="project" value="UniProtKB-KW"/>
</dbReference>
<dbReference type="Gene3D" id="1.10.8.60">
    <property type="match status" value="1"/>
</dbReference>
<dbReference type="EMBL" id="CP035467">
    <property type="protein sequence ID" value="QCW84340.1"/>
    <property type="molecule type" value="Genomic_DNA"/>
</dbReference>
<evidence type="ECO:0000256" key="2">
    <source>
        <dbReference type="PROSITE-ProRule" id="PRU01122"/>
    </source>
</evidence>
<evidence type="ECO:0000313" key="5">
    <source>
        <dbReference type="Proteomes" id="UP000305881"/>
    </source>
</evidence>
<evidence type="ECO:0000313" key="4">
    <source>
        <dbReference type="EMBL" id="QCW84340.1"/>
    </source>
</evidence>
<reference evidence="5" key="1">
    <citation type="journal article" date="2019" name="J. Bacteriol.">
        <title>A Mutagenic Screen Identifies a TonB-Dependent Receptor Required for the Lanthanide Metal Switch in the Type I Methanotroph 'Methylotuvimicrobium buryatense' 5GB1C.</title>
        <authorList>
            <person name="Groom J.D."/>
            <person name="Ford S.M."/>
            <person name="Pesesky M.W."/>
            <person name="Lidstrom M.E."/>
        </authorList>
    </citation>
    <scope>NUCLEOTIDE SEQUENCE [LARGE SCALE GENOMIC DNA]</scope>
    <source>
        <strain evidence="5">5GB1C</strain>
    </source>
</reference>
<dbReference type="GO" id="GO:0004176">
    <property type="term" value="F:ATP-dependent peptidase activity"/>
    <property type="evidence" value="ECO:0007669"/>
    <property type="project" value="UniProtKB-UniRule"/>
</dbReference>
<evidence type="ECO:0000256" key="1">
    <source>
        <dbReference type="ARBA" id="ARBA00022670"/>
    </source>
</evidence>
<name>A0A4P9UUI2_METBY</name>
<dbReference type="PROSITE" id="PS51786">
    <property type="entry name" value="LON_PROTEOLYTIC"/>
    <property type="match status" value="1"/>
</dbReference>
<dbReference type="GO" id="GO:0005524">
    <property type="term" value="F:ATP binding"/>
    <property type="evidence" value="ECO:0007669"/>
    <property type="project" value="UniProtKB-KW"/>
</dbReference>
<dbReference type="SUPFAM" id="SSF52540">
    <property type="entry name" value="P-loop containing nucleoside triphosphate hydrolases"/>
    <property type="match status" value="1"/>
</dbReference>
<feature type="domain" description="Lon proteolytic" evidence="3">
    <location>
        <begin position="561"/>
        <end position="756"/>
    </location>
</feature>
<sequence>MPDYQPLPPEALKLTVNPKNLDILLATAIEQTSILGQARARSALEFGVAMQNPGYNIYVMGEPGTGRLSMITQQLEQSAPNQPTPPSYAYVDNFDNPREPVSIELPAGYGQKFCADIDELIDNLLATFPAVFESPTYQQKKAAIERGFNQRYNMAIHQVEEKAESLNVALYRESETITFVPVKDDKLLEDEQFIQLPQVEREAFHRHTEELENYLGDVLLELPQWRRSLVEQLKQLDDATINQAIEPLFEALIEDYQNIDDAITYLDEIKKNLSQTIVDVLAANPGLDSRDQISKRLLLKEQYAPNVLVDYKTECGAPVVYDPHPIYPNLFGRIEYISDQGTLVTNYRRICPGSLHHANGGYLILDAEKLLTYPFVWEGLKRALKSGRIEIESPYSELGINTMTLKPEVIPLNIKVVLVGSRDIYYLLHELDDEFNEMFRVLADFDHRILLNPDSMQNFAQLMIRHARDTGSKTLTSAAIARLIEHSCRLSENQHRLSAHINDSLEIIGEANLLCARNAAEFIDQAHIEQALSAREQRNGRLSEEILDEMLDGTILIDTDGTAIGKANGLTVLEIGGSSFGAPARITATVYPGSRGIVDIEREAELGQALHSKGVMILTGYLGHCYAQQFPFAISASIAVEQSYGYIDGDSASLAELCCLISALTRTPIKQGFAVTGSINQYGEVQAIGGVNEKIEGFFRLCKARGLTGQQGVIIPAANKRNLMLMKDVIDAVEAGQFAVYAVSTVDEALELLTGQEAGSMDSEGNYPENSINFKAISRLKEISDMAHEEDKEEGPE</sequence>
<keyword evidence="5" id="KW-1185">Reference proteome</keyword>
<keyword evidence="4" id="KW-0547">Nucleotide-binding</keyword>
<dbReference type="Pfam" id="PF20437">
    <property type="entry name" value="LonC_helical"/>
    <property type="match status" value="1"/>
</dbReference>
<feature type="active site" evidence="2">
    <location>
        <position position="651"/>
    </location>
</feature>
<keyword evidence="2" id="KW-0720">Serine protease</keyword>
<dbReference type="InterPro" id="IPR008269">
    <property type="entry name" value="Lon_proteolytic"/>
</dbReference>
<keyword evidence="4" id="KW-0067">ATP-binding</keyword>
<dbReference type="OrthoDB" id="9758568at2"/>
<dbReference type="InterPro" id="IPR046844">
    <property type="entry name" value="Lon-like_helical"/>
</dbReference>
<dbReference type="Proteomes" id="UP000305881">
    <property type="component" value="Chromosome"/>
</dbReference>
<dbReference type="Pfam" id="PF13654">
    <property type="entry name" value="AAA_32"/>
    <property type="match status" value="1"/>
</dbReference>
<comment type="similarity">
    <text evidence="2">Belongs to the peptidase S16 family.</text>
</comment>
<dbReference type="InterPro" id="IPR041699">
    <property type="entry name" value="AAA_32"/>
</dbReference>
<comment type="catalytic activity">
    <reaction evidence="2">
        <text>Hydrolysis of proteins in presence of ATP.</text>
        <dbReference type="EC" id="3.4.21.53"/>
    </reaction>
</comment>
<dbReference type="InterPro" id="IPR027065">
    <property type="entry name" value="Lon_Prtase"/>
</dbReference>
<protein>
    <recommendedName>
        <fullName evidence="2">endopeptidase La</fullName>
        <ecNumber evidence="2">3.4.21.53</ecNumber>
    </recommendedName>
</protein>
<dbReference type="Gene3D" id="3.40.50.300">
    <property type="entry name" value="P-loop containing nucleotide triphosphate hydrolases"/>
    <property type="match status" value="1"/>
</dbReference>
<keyword evidence="2" id="KW-0378">Hydrolase</keyword>
<dbReference type="RefSeq" id="WP_017841774.1">
    <property type="nucleotide sequence ID" value="NZ_CP035467.1"/>
</dbReference>
<dbReference type="KEGG" id="mbur:EQU24_20465"/>
<dbReference type="STRING" id="675511.GCA_000341735_03333"/>
<feature type="active site" evidence="2">
    <location>
        <position position="694"/>
    </location>
</feature>
<dbReference type="AlphaFoldDB" id="A0A4P9UUI2"/>
<keyword evidence="1 2" id="KW-0645">Protease</keyword>
<dbReference type="InterPro" id="IPR014721">
    <property type="entry name" value="Ribsml_uS5_D2-typ_fold_subgr"/>
</dbReference>
<dbReference type="InterPro" id="IPR046843">
    <property type="entry name" value="LonB_AAA-LID"/>
</dbReference>
<dbReference type="PANTHER" id="PTHR10046">
    <property type="entry name" value="ATP DEPENDENT LON PROTEASE FAMILY MEMBER"/>
    <property type="match status" value="1"/>
</dbReference>
<dbReference type="GO" id="GO:0004252">
    <property type="term" value="F:serine-type endopeptidase activity"/>
    <property type="evidence" value="ECO:0007669"/>
    <property type="project" value="UniProtKB-UniRule"/>
</dbReference>
<dbReference type="GO" id="GO:0030163">
    <property type="term" value="P:protein catabolic process"/>
    <property type="evidence" value="ECO:0007669"/>
    <property type="project" value="InterPro"/>
</dbReference>
<dbReference type="Pfam" id="PF20436">
    <property type="entry name" value="LonB_AAA-LID"/>
    <property type="match status" value="1"/>
</dbReference>
<dbReference type="Gene3D" id="3.30.230.10">
    <property type="match status" value="1"/>
</dbReference>
<dbReference type="InterPro" id="IPR020568">
    <property type="entry name" value="Ribosomal_Su5_D2-typ_SF"/>
</dbReference>
<dbReference type="InterPro" id="IPR027417">
    <property type="entry name" value="P-loop_NTPase"/>
</dbReference>
<organism evidence="4 5">
    <name type="scientific">Methylotuvimicrobium buryatense</name>
    <name type="common">Methylomicrobium buryatense</name>
    <dbReference type="NCBI Taxonomy" id="95641"/>
    <lineage>
        <taxon>Bacteria</taxon>
        <taxon>Pseudomonadati</taxon>
        <taxon>Pseudomonadota</taxon>
        <taxon>Gammaproteobacteria</taxon>
        <taxon>Methylococcales</taxon>
        <taxon>Methylococcaceae</taxon>
        <taxon>Methylotuvimicrobium</taxon>
    </lineage>
</organism>